<dbReference type="AlphaFoldDB" id="A0A2Z6QL23"/>
<name>A0A2Z6QL23_9GLOM</name>
<organism evidence="1 2">
    <name type="scientific">Rhizophagus clarus</name>
    <dbReference type="NCBI Taxonomy" id="94130"/>
    <lineage>
        <taxon>Eukaryota</taxon>
        <taxon>Fungi</taxon>
        <taxon>Fungi incertae sedis</taxon>
        <taxon>Mucoromycota</taxon>
        <taxon>Glomeromycotina</taxon>
        <taxon>Glomeromycetes</taxon>
        <taxon>Glomerales</taxon>
        <taxon>Glomeraceae</taxon>
        <taxon>Rhizophagus</taxon>
    </lineage>
</organism>
<evidence type="ECO:0000313" key="1">
    <source>
        <dbReference type="EMBL" id="GBB85504.1"/>
    </source>
</evidence>
<gene>
    <name evidence="1" type="ORF">RclHR1_01200018</name>
</gene>
<evidence type="ECO:0000313" key="2">
    <source>
        <dbReference type="Proteomes" id="UP000247702"/>
    </source>
</evidence>
<dbReference type="Proteomes" id="UP000247702">
    <property type="component" value="Unassembled WGS sequence"/>
</dbReference>
<protein>
    <submittedName>
        <fullName evidence="1">Uncharacterized protein</fullName>
    </submittedName>
</protein>
<keyword evidence="2" id="KW-1185">Reference proteome</keyword>
<proteinExistence type="predicted"/>
<reference evidence="1 2" key="1">
    <citation type="submission" date="2017-11" db="EMBL/GenBank/DDBJ databases">
        <title>The genome of Rhizophagus clarus HR1 reveals common genetic basis of auxotrophy among arbuscular mycorrhizal fungi.</title>
        <authorList>
            <person name="Kobayashi Y."/>
        </authorList>
    </citation>
    <scope>NUCLEOTIDE SEQUENCE [LARGE SCALE GENOMIC DNA]</scope>
    <source>
        <strain evidence="1 2">HR1</strain>
    </source>
</reference>
<accession>A0A2Z6QL23</accession>
<dbReference type="PROSITE" id="PS51257">
    <property type="entry name" value="PROKAR_LIPOPROTEIN"/>
    <property type="match status" value="1"/>
</dbReference>
<comment type="caution">
    <text evidence="1">The sequence shown here is derived from an EMBL/GenBank/DDBJ whole genome shotgun (WGS) entry which is preliminary data.</text>
</comment>
<sequence>MPLTRLISDIATDIFDLTLGHNGLVGACGGYIQNIHLLGNDHIQTLDDWKKHTSVQLLKNISVMAAYQSIV</sequence>
<dbReference type="EMBL" id="BEXD01000225">
    <property type="protein sequence ID" value="GBB85504.1"/>
    <property type="molecule type" value="Genomic_DNA"/>
</dbReference>